<keyword evidence="2" id="KW-1185">Reference proteome</keyword>
<dbReference type="AlphaFoldDB" id="A0A7L4ZXH7"/>
<dbReference type="PROSITE" id="PS51186">
    <property type="entry name" value="GNAT"/>
    <property type="match status" value="1"/>
</dbReference>
<dbReference type="PANTHER" id="PTHR43441:SF11">
    <property type="entry name" value="RIBOSOMAL-PROTEIN-SERINE ACETYLTRANSFERASE"/>
    <property type="match status" value="1"/>
</dbReference>
<dbReference type="GO" id="GO:0005737">
    <property type="term" value="C:cytoplasm"/>
    <property type="evidence" value="ECO:0007669"/>
    <property type="project" value="TreeGrafter"/>
</dbReference>
<evidence type="ECO:0000313" key="2">
    <source>
        <dbReference type="Proteomes" id="UP000326380"/>
    </source>
</evidence>
<dbReference type="InterPro" id="IPR051908">
    <property type="entry name" value="Ribosomal_N-acetyltransferase"/>
</dbReference>
<gene>
    <name evidence="1" type="ORF">F0P96_11650</name>
</gene>
<comment type="caution">
    <text evidence="1">The sequence shown here is derived from an EMBL/GenBank/DDBJ whole genome shotgun (WGS) entry which is preliminary data.</text>
</comment>
<dbReference type="EMBL" id="VTWU01000004">
    <property type="protein sequence ID" value="KAA9332136.1"/>
    <property type="molecule type" value="Genomic_DNA"/>
</dbReference>
<dbReference type="InterPro" id="IPR016181">
    <property type="entry name" value="Acyl_CoA_acyltransferase"/>
</dbReference>
<dbReference type="GO" id="GO:1990189">
    <property type="term" value="F:protein N-terminal-serine acetyltransferase activity"/>
    <property type="evidence" value="ECO:0007669"/>
    <property type="project" value="TreeGrafter"/>
</dbReference>
<dbReference type="Pfam" id="PF13302">
    <property type="entry name" value="Acetyltransf_3"/>
    <property type="match status" value="1"/>
</dbReference>
<dbReference type="Gene3D" id="3.40.630.30">
    <property type="match status" value="1"/>
</dbReference>
<accession>A0A7L4ZXH7</accession>
<dbReference type="GO" id="GO:0008999">
    <property type="term" value="F:protein-N-terminal-alanine acetyltransferase activity"/>
    <property type="evidence" value="ECO:0007669"/>
    <property type="project" value="TreeGrafter"/>
</dbReference>
<dbReference type="PANTHER" id="PTHR43441">
    <property type="entry name" value="RIBOSOMAL-PROTEIN-SERINE ACETYLTRANSFERASE"/>
    <property type="match status" value="1"/>
</dbReference>
<name>A0A7L4ZXH7_9BACT</name>
<sequence>MSFPPTPLPNARVYLRRLQPHDAPTFAAYRADPAVARYQSWDTYTLAQATEFVATYGPADIPGPPGTWRQLAIALCVTDGLIGDCALHLIADEPRIAEIGITLSPAYQGQGYAREALRSLLGYCFTELQLHRVYAITDALNLPAARLLESAGMRREGHFRQHVWFKGGWGDEFLYAVLREEWQQVQGSGKLV</sequence>
<reference evidence="1 2" key="1">
    <citation type="submission" date="2019-09" db="EMBL/GenBank/DDBJ databases">
        <title>Genome sequence of Hymenobacter sp. M3.</title>
        <authorList>
            <person name="Srinivasan S."/>
        </authorList>
    </citation>
    <scope>NUCLEOTIDE SEQUENCE [LARGE SCALE GENOMIC DNA]</scope>
    <source>
        <strain evidence="1 2">M3</strain>
    </source>
</reference>
<dbReference type="InterPro" id="IPR000182">
    <property type="entry name" value="GNAT_dom"/>
</dbReference>
<protein>
    <submittedName>
        <fullName evidence="1">GNAT family N-acetyltransferase</fullName>
    </submittedName>
</protein>
<dbReference type="CDD" id="cd04301">
    <property type="entry name" value="NAT_SF"/>
    <property type="match status" value="1"/>
</dbReference>
<dbReference type="Proteomes" id="UP000326380">
    <property type="component" value="Unassembled WGS sequence"/>
</dbReference>
<evidence type="ECO:0000313" key="1">
    <source>
        <dbReference type="EMBL" id="KAA9332136.1"/>
    </source>
</evidence>
<dbReference type="RefSeq" id="WP_151079078.1">
    <property type="nucleotide sequence ID" value="NZ_CP047647.1"/>
</dbReference>
<dbReference type="SUPFAM" id="SSF55729">
    <property type="entry name" value="Acyl-CoA N-acyltransferases (Nat)"/>
    <property type="match status" value="1"/>
</dbReference>
<organism evidence="1 2">
    <name type="scientific">Hymenobacter busanensis</name>
    <dbReference type="NCBI Taxonomy" id="2607656"/>
    <lineage>
        <taxon>Bacteria</taxon>
        <taxon>Pseudomonadati</taxon>
        <taxon>Bacteroidota</taxon>
        <taxon>Cytophagia</taxon>
        <taxon>Cytophagales</taxon>
        <taxon>Hymenobacteraceae</taxon>
        <taxon>Hymenobacter</taxon>
    </lineage>
</organism>
<proteinExistence type="predicted"/>